<dbReference type="SMART" id="SM00228">
    <property type="entry name" value="PDZ"/>
    <property type="match status" value="1"/>
</dbReference>
<dbReference type="InterPro" id="IPR021109">
    <property type="entry name" value="Peptidase_aspartic_dom_sf"/>
</dbReference>
<keyword evidence="3" id="KW-0378">Hydrolase</keyword>
<dbReference type="RefSeq" id="WP_263049907.1">
    <property type="nucleotide sequence ID" value="NZ_CP106735.1"/>
</dbReference>
<sequence length="389" mass="42383">MKRKIGIAIAAILYAGIAMAQKPVASFPFEQYGDHSFIKVKVNGSEELDFIFDTGDGLTVLNIARAKELGMASGSDATTTSAEGTISGKLVKHNELTVGGAPIHNIKVYETVLTHLEISIGKDIDGIIGYDILKNYVVSMNYDKKKIDLYDPATYKYKGKGTMMGINLTSFIPHIMGQVTLENGEKVMGEFFVDTGAKATIDFNTPFVESNDLTSKVGDSYIYLVAGLGDTEYEHHRGRVKSFAFENFAFTDMPVGLSHAKSGIQNHKKVAGIIGSGVLSKFNIVYNYAQKKMYWEKSDTYDDAFVVNASGIELQLSKDKSQVLVHKVFENSPAFDAGIEVDTAIDAIDGQNAIDLGLAQLRDLLSEDGGTVVLTIAGEEIELQLKKML</sequence>
<dbReference type="GO" id="GO:0006508">
    <property type="term" value="P:proteolysis"/>
    <property type="evidence" value="ECO:0007669"/>
    <property type="project" value="UniProtKB-KW"/>
</dbReference>
<dbReference type="InterPro" id="IPR001478">
    <property type="entry name" value="PDZ"/>
</dbReference>
<dbReference type="InterPro" id="IPR034122">
    <property type="entry name" value="Retropepsin-like_bacterial"/>
</dbReference>
<dbReference type="Proteomes" id="UP001062165">
    <property type="component" value="Chromosome"/>
</dbReference>
<gene>
    <name evidence="3" type="ORF">N7E81_12405</name>
</gene>
<feature type="chain" id="PRO_5047154966" evidence="1">
    <location>
        <begin position="21"/>
        <end position="389"/>
    </location>
</feature>
<dbReference type="GO" id="GO:0008233">
    <property type="term" value="F:peptidase activity"/>
    <property type="evidence" value="ECO:0007669"/>
    <property type="project" value="UniProtKB-KW"/>
</dbReference>
<proteinExistence type="predicted"/>
<dbReference type="EMBL" id="CP106735">
    <property type="protein sequence ID" value="UXX78161.1"/>
    <property type="molecule type" value="Genomic_DNA"/>
</dbReference>
<evidence type="ECO:0000313" key="3">
    <source>
        <dbReference type="EMBL" id="UXX78161.1"/>
    </source>
</evidence>
<accession>A0ABY6CW69</accession>
<name>A0ABY6CW69_9BACT</name>
<dbReference type="Gene3D" id="2.30.42.10">
    <property type="match status" value="1"/>
</dbReference>
<dbReference type="PROSITE" id="PS50106">
    <property type="entry name" value="PDZ"/>
    <property type="match status" value="1"/>
</dbReference>
<dbReference type="Gene3D" id="2.40.70.10">
    <property type="entry name" value="Acid Proteases"/>
    <property type="match status" value="2"/>
</dbReference>
<reference evidence="3" key="1">
    <citation type="submission" date="2022-10" db="EMBL/GenBank/DDBJ databases">
        <title>Comparative genomics and taxonomic characterization of three novel marine species of genus Reichenbachiella exhibiting antioxidant and polysaccharide degradation activities.</title>
        <authorList>
            <person name="Muhammad N."/>
            <person name="Lee Y.-J."/>
            <person name="Ko J."/>
            <person name="Kim S.-G."/>
        </authorList>
    </citation>
    <scope>NUCLEOTIDE SEQUENCE</scope>
    <source>
        <strain evidence="3">Wsw4-B4</strain>
    </source>
</reference>
<organism evidence="3 4">
    <name type="scientific">Reichenbachiella carrageenanivorans</name>
    <dbReference type="NCBI Taxonomy" id="2979869"/>
    <lineage>
        <taxon>Bacteria</taxon>
        <taxon>Pseudomonadati</taxon>
        <taxon>Bacteroidota</taxon>
        <taxon>Cytophagia</taxon>
        <taxon>Cytophagales</taxon>
        <taxon>Reichenbachiellaceae</taxon>
        <taxon>Reichenbachiella</taxon>
    </lineage>
</organism>
<dbReference type="SUPFAM" id="SSF50156">
    <property type="entry name" value="PDZ domain-like"/>
    <property type="match status" value="1"/>
</dbReference>
<dbReference type="SUPFAM" id="SSF50630">
    <property type="entry name" value="Acid proteases"/>
    <property type="match status" value="1"/>
</dbReference>
<protein>
    <submittedName>
        <fullName evidence="3">Aspartyl protease family protein</fullName>
    </submittedName>
</protein>
<feature type="signal peptide" evidence="1">
    <location>
        <begin position="1"/>
        <end position="20"/>
    </location>
</feature>
<dbReference type="Pfam" id="PF13650">
    <property type="entry name" value="Asp_protease_2"/>
    <property type="match status" value="1"/>
</dbReference>
<evidence type="ECO:0000256" key="1">
    <source>
        <dbReference type="SAM" id="SignalP"/>
    </source>
</evidence>
<dbReference type="CDD" id="cd05483">
    <property type="entry name" value="retropepsin_like_bacteria"/>
    <property type="match status" value="1"/>
</dbReference>
<evidence type="ECO:0000259" key="2">
    <source>
        <dbReference type="PROSITE" id="PS50106"/>
    </source>
</evidence>
<keyword evidence="1" id="KW-0732">Signal</keyword>
<feature type="domain" description="PDZ" evidence="2">
    <location>
        <begin position="311"/>
        <end position="380"/>
    </location>
</feature>
<keyword evidence="4" id="KW-1185">Reference proteome</keyword>
<dbReference type="InterPro" id="IPR036034">
    <property type="entry name" value="PDZ_sf"/>
</dbReference>
<evidence type="ECO:0000313" key="4">
    <source>
        <dbReference type="Proteomes" id="UP001062165"/>
    </source>
</evidence>
<keyword evidence="3" id="KW-0645">Protease</keyword>